<sequence>MTSSNTADLANLYLGQQYPSATHSSVVQESTRHWCHNTLWGQLFFFVRRIAARSAGSILNADVLLAGDKADLVANSVRLHVLQQLFEPLTEGLARFATYDSYPTPTQAGPGHLAFMAMAYSGLTLEQMQQAGIEQTEQEYLTFLQAQRLGGLGGIQHKSELLRQPLDAIKSPTLQGYLFVKSIQGMLADKNKKFWDPNVFLNFIVNFFFNDIGWFNATLHPNTRPEDIPASLAGYFNSRIGQLRMLPPDVIDQFEQDVADPGRVVHCLNMFTTDADQQAGLALHRALYTDLIQHGEAVTQSRFFQRKYFQLFSREAYIEITRDDRVLFYTPLPSAGPESQMPDIVVDGLGYRLAMTLPNPGNYPPIKAKGVLRNYRVMQVPFNTCLIFLAEEKLLYSHFLANWELLDEKVFLDHFALDGHNDPDNSGIVKIALDVLRETNAPMAALHASTLKKFALELNGLYRLTLSASCVPAELDGVKALMKDHGFDAVLGNDEVLLDLLSFISLANALNIYDTRVMQKLGKRTGIIFREDTLAELCQRLQDKNLYLVRFDAEYTLSTGI</sequence>
<dbReference type="RefSeq" id="WP_254091235.1">
    <property type="nucleotide sequence ID" value="NZ_JAHESC010000022.1"/>
</dbReference>
<gene>
    <name evidence="1" type="ORF">KK078_15660</name>
</gene>
<dbReference type="Proteomes" id="UP001319180">
    <property type="component" value="Unassembled WGS sequence"/>
</dbReference>
<dbReference type="AlphaFoldDB" id="A0AAP2D9S2"/>
<name>A0AAP2D9S2_9BACT</name>
<protein>
    <submittedName>
        <fullName evidence="1">Uncharacterized protein</fullName>
    </submittedName>
</protein>
<organism evidence="1 2">
    <name type="scientific">Dawidia soli</name>
    <dbReference type="NCBI Taxonomy" id="2782352"/>
    <lineage>
        <taxon>Bacteria</taxon>
        <taxon>Pseudomonadati</taxon>
        <taxon>Bacteroidota</taxon>
        <taxon>Cytophagia</taxon>
        <taxon>Cytophagales</taxon>
        <taxon>Chryseotaleaceae</taxon>
        <taxon>Dawidia</taxon>
    </lineage>
</organism>
<proteinExistence type="predicted"/>
<reference evidence="1 2" key="1">
    <citation type="submission" date="2021-05" db="EMBL/GenBank/DDBJ databases">
        <title>A Polyphasic approach of four new species of the genus Ohtaekwangia: Ohtaekwangia histidinii sp. nov., Ohtaekwangia cretensis sp. nov., Ohtaekwangia indiensis sp. nov., Ohtaekwangia reichenbachii sp. nov. from diverse environment.</title>
        <authorList>
            <person name="Octaviana S."/>
        </authorList>
    </citation>
    <scope>NUCLEOTIDE SEQUENCE [LARGE SCALE GENOMIC DNA]</scope>
    <source>
        <strain evidence="1 2">PWU37</strain>
    </source>
</reference>
<evidence type="ECO:0000313" key="2">
    <source>
        <dbReference type="Proteomes" id="UP001319180"/>
    </source>
</evidence>
<evidence type="ECO:0000313" key="1">
    <source>
        <dbReference type="EMBL" id="MBT1688006.1"/>
    </source>
</evidence>
<comment type="caution">
    <text evidence="1">The sequence shown here is derived from an EMBL/GenBank/DDBJ whole genome shotgun (WGS) entry which is preliminary data.</text>
</comment>
<dbReference type="EMBL" id="JAHESC010000022">
    <property type="protein sequence ID" value="MBT1688006.1"/>
    <property type="molecule type" value="Genomic_DNA"/>
</dbReference>
<keyword evidence="2" id="KW-1185">Reference proteome</keyword>
<accession>A0AAP2D9S2</accession>